<dbReference type="PANTHER" id="PTHR46825">
    <property type="entry name" value="D-ALANYL-D-ALANINE-CARBOXYPEPTIDASE/ENDOPEPTIDASE AMPH"/>
    <property type="match status" value="1"/>
</dbReference>
<sequence length="370" mass="41086">MKHLIWLLAAPTALQASPVQRELERMLDDAPGIQYAFASANDILYSYEGGKSDIFSGAIVERETAFAGFSVTKTFTALAVLQLADQKKIDLDAPLSLYLPGQAVRYDSENEISQPTVRQTLNHTAGFANPMPLRWIHRLDRPFHRQTWEDSLLKEHAILKGSPGAKFAYSNVGYVALGRLIEAQSGLDYDEYIEKHILAPLQLRSDERLFFRTSSTPHGTGHAARWSPATLLMSFLLSDEKILSSESKGGWRTLQPVQMNGLAYGGLSGNHRGFIRYLQAMLKGSAPFTPQIRDALLSGNSLPVTLAWWRGDLNGEPYFSHAGGGGGFYAEIRLYPRLGRASVLLLNRTGLTDARMLDRLDRFFIDSNAP</sequence>
<dbReference type="SUPFAM" id="SSF56601">
    <property type="entry name" value="beta-lactamase/transpeptidase-like"/>
    <property type="match status" value="1"/>
</dbReference>
<gene>
    <name evidence="2" type="ORF">F9K24_05945</name>
</gene>
<dbReference type="Proteomes" id="UP000460298">
    <property type="component" value="Unassembled WGS sequence"/>
</dbReference>
<reference evidence="2 3" key="1">
    <citation type="submission" date="2019-10" db="EMBL/GenBank/DDBJ databases">
        <title>Extracellular Electron Transfer in a Candidatus Methanoperedens spp. Enrichment Culture.</title>
        <authorList>
            <person name="Berger S."/>
            <person name="Rangel Shaw D."/>
            <person name="Berben T."/>
            <person name="In 'T Zandt M."/>
            <person name="Frank J."/>
            <person name="Reimann J."/>
            <person name="Jetten M.S.M."/>
            <person name="Welte C.U."/>
        </authorList>
    </citation>
    <scope>NUCLEOTIDE SEQUENCE [LARGE SCALE GENOMIC DNA]</scope>
    <source>
        <strain evidence="2">SB12</strain>
    </source>
</reference>
<organism evidence="2 3">
    <name type="scientific">Leptonema illini</name>
    <dbReference type="NCBI Taxonomy" id="183"/>
    <lineage>
        <taxon>Bacteria</taxon>
        <taxon>Pseudomonadati</taxon>
        <taxon>Spirochaetota</taxon>
        <taxon>Spirochaetia</taxon>
        <taxon>Leptospirales</taxon>
        <taxon>Leptospiraceae</taxon>
        <taxon>Leptonema</taxon>
    </lineage>
</organism>
<proteinExistence type="predicted"/>
<name>A0A833H3A1_9LEPT</name>
<dbReference type="Pfam" id="PF00144">
    <property type="entry name" value="Beta-lactamase"/>
    <property type="match status" value="1"/>
</dbReference>
<dbReference type="InterPro" id="IPR012338">
    <property type="entry name" value="Beta-lactam/transpept-like"/>
</dbReference>
<comment type="caution">
    <text evidence="2">The sequence shown here is derived from an EMBL/GenBank/DDBJ whole genome shotgun (WGS) entry which is preliminary data.</text>
</comment>
<accession>A0A833H3A1</accession>
<dbReference type="InterPro" id="IPR001466">
    <property type="entry name" value="Beta-lactam-related"/>
</dbReference>
<protein>
    <submittedName>
        <fullName evidence="2">Beta-lactamase family protein</fullName>
    </submittedName>
</protein>
<evidence type="ECO:0000313" key="3">
    <source>
        <dbReference type="Proteomes" id="UP000460298"/>
    </source>
</evidence>
<evidence type="ECO:0000259" key="1">
    <source>
        <dbReference type="Pfam" id="PF00144"/>
    </source>
</evidence>
<dbReference type="InterPro" id="IPR050491">
    <property type="entry name" value="AmpC-like"/>
</dbReference>
<dbReference type="EMBL" id="WBUI01000004">
    <property type="protein sequence ID" value="KAB2934008.1"/>
    <property type="molecule type" value="Genomic_DNA"/>
</dbReference>
<feature type="domain" description="Beta-lactamase-related" evidence="1">
    <location>
        <begin position="24"/>
        <end position="360"/>
    </location>
</feature>
<dbReference type="AlphaFoldDB" id="A0A833H3A1"/>
<dbReference type="PANTHER" id="PTHR46825:SF9">
    <property type="entry name" value="BETA-LACTAMASE-RELATED DOMAIN-CONTAINING PROTEIN"/>
    <property type="match status" value="1"/>
</dbReference>
<dbReference type="Gene3D" id="3.40.710.10">
    <property type="entry name" value="DD-peptidase/beta-lactamase superfamily"/>
    <property type="match status" value="1"/>
</dbReference>
<evidence type="ECO:0000313" key="2">
    <source>
        <dbReference type="EMBL" id="KAB2934008.1"/>
    </source>
</evidence>